<feature type="region of interest" description="Disordered" evidence="1">
    <location>
        <begin position="1"/>
        <end position="28"/>
    </location>
</feature>
<evidence type="ECO:0000313" key="4">
    <source>
        <dbReference type="Proteomes" id="UP000595140"/>
    </source>
</evidence>
<sequence length="28" mass="3177">AQEEPEMILGRDSMTQAMERSVLSDPVR</sequence>
<dbReference type="AlphaFoldDB" id="A0A484MDT8"/>
<dbReference type="EMBL" id="OOIL02006185">
    <property type="protein sequence ID" value="VFQ96691.1"/>
    <property type="molecule type" value="Genomic_DNA"/>
</dbReference>
<feature type="non-terminal residue" evidence="2">
    <location>
        <position position="1"/>
    </location>
</feature>
<dbReference type="Proteomes" id="UP000595140">
    <property type="component" value="Unassembled WGS sequence"/>
</dbReference>
<organism evidence="2 4">
    <name type="scientific">Cuscuta campestris</name>
    <dbReference type="NCBI Taxonomy" id="132261"/>
    <lineage>
        <taxon>Eukaryota</taxon>
        <taxon>Viridiplantae</taxon>
        <taxon>Streptophyta</taxon>
        <taxon>Embryophyta</taxon>
        <taxon>Tracheophyta</taxon>
        <taxon>Spermatophyta</taxon>
        <taxon>Magnoliopsida</taxon>
        <taxon>eudicotyledons</taxon>
        <taxon>Gunneridae</taxon>
        <taxon>Pentapetalae</taxon>
        <taxon>asterids</taxon>
        <taxon>lamiids</taxon>
        <taxon>Solanales</taxon>
        <taxon>Convolvulaceae</taxon>
        <taxon>Cuscuteae</taxon>
        <taxon>Cuscuta</taxon>
        <taxon>Cuscuta subgen. Grammica</taxon>
        <taxon>Cuscuta sect. Cleistogrammica</taxon>
    </lineage>
</organism>
<name>A0A484MDT8_9ASTE</name>
<proteinExistence type="predicted"/>
<protein>
    <submittedName>
        <fullName evidence="2">Uncharacterized protein</fullName>
    </submittedName>
</protein>
<evidence type="ECO:0000313" key="3">
    <source>
        <dbReference type="EMBL" id="VFQ96691.1"/>
    </source>
</evidence>
<reference evidence="2 4" key="1">
    <citation type="submission" date="2018-04" db="EMBL/GenBank/DDBJ databases">
        <authorList>
            <person name="Vogel A."/>
        </authorList>
    </citation>
    <scope>NUCLEOTIDE SEQUENCE [LARGE SCALE GENOMIC DNA]</scope>
</reference>
<evidence type="ECO:0000256" key="1">
    <source>
        <dbReference type="SAM" id="MobiDB-lite"/>
    </source>
</evidence>
<accession>A0A484MDT8</accession>
<keyword evidence="4" id="KW-1185">Reference proteome</keyword>
<gene>
    <name evidence="2" type="ORF">CCAM_LOCUS27912</name>
    <name evidence="3" type="ORF">CCAM_LOCUS38467</name>
</gene>
<evidence type="ECO:0000313" key="2">
    <source>
        <dbReference type="EMBL" id="VFQ86136.1"/>
    </source>
</evidence>
<dbReference type="EMBL" id="OOIL02003105">
    <property type="protein sequence ID" value="VFQ86136.1"/>
    <property type="molecule type" value="Genomic_DNA"/>
</dbReference>